<accession>A0A4Y2RD09</accession>
<name>A0A4Y2RD09_ARAVE</name>
<evidence type="ECO:0000313" key="1">
    <source>
        <dbReference type="EMBL" id="GBN72725.1"/>
    </source>
</evidence>
<reference evidence="1 3" key="1">
    <citation type="journal article" date="2019" name="Sci. Rep.">
        <title>Orb-weaving spider Araneus ventricosus genome elucidates the spidroin gene catalogue.</title>
        <authorList>
            <person name="Kono N."/>
            <person name="Nakamura H."/>
            <person name="Ohtoshi R."/>
            <person name="Moran D.A.P."/>
            <person name="Shinohara A."/>
            <person name="Yoshida Y."/>
            <person name="Fujiwara M."/>
            <person name="Mori M."/>
            <person name="Tomita M."/>
            <person name="Arakawa K."/>
        </authorList>
    </citation>
    <scope>NUCLEOTIDE SEQUENCE [LARGE SCALE GENOMIC DNA]</scope>
</reference>
<dbReference type="EMBL" id="BGPR01016375">
    <property type="protein sequence ID" value="GBN72760.1"/>
    <property type="molecule type" value="Genomic_DNA"/>
</dbReference>
<sequence>MICGCHEACNCKKTRGGLVHKSRLWEQKVPGSKPDSTKTLPCMDHKSHVAFKRLPAGVVRITRDRSASSGAVLLMCPLFKITMPVPK</sequence>
<protein>
    <submittedName>
        <fullName evidence="1">Uncharacterized protein</fullName>
    </submittedName>
</protein>
<dbReference type="AlphaFoldDB" id="A0A4Y2RD09"/>
<evidence type="ECO:0000313" key="3">
    <source>
        <dbReference type="Proteomes" id="UP000499080"/>
    </source>
</evidence>
<gene>
    <name evidence="1" type="ORF">AVEN_180675_1</name>
    <name evidence="2" type="ORF">AVEN_260877_1</name>
</gene>
<proteinExistence type="predicted"/>
<organism evidence="1 3">
    <name type="scientific">Araneus ventricosus</name>
    <name type="common">Orbweaver spider</name>
    <name type="synonym">Epeira ventricosa</name>
    <dbReference type="NCBI Taxonomy" id="182803"/>
    <lineage>
        <taxon>Eukaryota</taxon>
        <taxon>Metazoa</taxon>
        <taxon>Ecdysozoa</taxon>
        <taxon>Arthropoda</taxon>
        <taxon>Chelicerata</taxon>
        <taxon>Arachnida</taxon>
        <taxon>Araneae</taxon>
        <taxon>Araneomorphae</taxon>
        <taxon>Entelegynae</taxon>
        <taxon>Araneoidea</taxon>
        <taxon>Araneidae</taxon>
        <taxon>Araneus</taxon>
    </lineage>
</organism>
<keyword evidence="3" id="KW-1185">Reference proteome</keyword>
<dbReference type="EMBL" id="BGPR01016365">
    <property type="protein sequence ID" value="GBN72725.1"/>
    <property type="molecule type" value="Genomic_DNA"/>
</dbReference>
<comment type="caution">
    <text evidence="1">The sequence shown here is derived from an EMBL/GenBank/DDBJ whole genome shotgun (WGS) entry which is preliminary data.</text>
</comment>
<evidence type="ECO:0000313" key="2">
    <source>
        <dbReference type="EMBL" id="GBN72760.1"/>
    </source>
</evidence>
<dbReference type="Proteomes" id="UP000499080">
    <property type="component" value="Unassembled WGS sequence"/>
</dbReference>